<dbReference type="Proteomes" id="UP001221757">
    <property type="component" value="Unassembled WGS sequence"/>
</dbReference>
<keyword evidence="2" id="KW-1185">Reference proteome</keyword>
<evidence type="ECO:0000313" key="1">
    <source>
        <dbReference type="EMBL" id="KAJ7678698.1"/>
    </source>
</evidence>
<accession>A0AAD7D519</accession>
<dbReference type="EMBL" id="JARKIE010000132">
    <property type="protein sequence ID" value="KAJ7678698.1"/>
    <property type="molecule type" value="Genomic_DNA"/>
</dbReference>
<evidence type="ECO:0000313" key="2">
    <source>
        <dbReference type="Proteomes" id="UP001221757"/>
    </source>
</evidence>
<dbReference type="AlphaFoldDB" id="A0AAD7D519"/>
<protein>
    <submittedName>
        <fullName evidence="1">Uncharacterized protein</fullName>
    </submittedName>
</protein>
<sequence length="131" mass="13938">MPASGPYYRSGRAPDNPGIGKRVHSFHGISVAFSCGSYDSLINHLGAKSDIVVTSETIYRTEALPGLTALLRNACTDAQQQCLVATKVLCFGVVGGVRSFRGLWNQRTCLKEDALGKPSLFGNGKSGKSCE</sequence>
<name>A0AAD7D519_MYCRO</name>
<comment type="caution">
    <text evidence="1">The sequence shown here is derived from an EMBL/GenBank/DDBJ whole genome shotgun (WGS) entry which is preliminary data.</text>
</comment>
<organism evidence="1 2">
    <name type="scientific">Mycena rosella</name>
    <name type="common">Pink bonnet</name>
    <name type="synonym">Agaricus rosellus</name>
    <dbReference type="NCBI Taxonomy" id="1033263"/>
    <lineage>
        <taxon>Eukaryota</taxon>
        <taxon>Fungi</taxon>
        <taxon>Dikarya</taxon>
        <taxon>Basidiomycota</taxon>
        <taxon>Agaricomycotina</taxon>
        <taxon>Agaricomycetes</taxon>
        <taxon>Agaricomycetidae</taxon>
        <taxon>Agaricales</taxon>
        <taxon>Marasmiineae</taxon>
        <taxon>Mycenaceae</taxon>
        <taxon>Mycena</taxon>
    </lineage>
</organism>
<proteinExistence type="predicted"/>
<reference evidence="1" key="1">
    <citation type="submission" date="2023-03" db="EMBL/GenBank/DDBJ databases">
        <title>Massive genome expansion in bonnet fungi (Mycena s.s.) driven by repeated elements and novel gene families across ecological guilds.</title>
        <authorList>
            <consortium name="Lawrence Berkeley National Laboratory"/>
            <person name="Harder C.B."/>
            <person name="Miyauchi S."/>
            <person name="Viragh M."/>
            <person name="Kuo A."/>
            <person name="Thoen E."/>
            <person name="Andreopoulos B."/>
            <person name="Lu D."/>
            <person name="Skrede I."/>
            <person name="Drula E."/>
            <person name="Henrissat B."/>
            <person name="Morin E."/>
            <person name="Kohler A."/>
            <person name="Barry K."/>
            <person name="LaButti K."/>
            <person name="Morin E."/>
            <person name="Salamov A."/>
            <person name="Lipzen A."/>
            <person name="Mereny Z."/>
            <person name="Hegedus B."/>
            <person name="Baldrian P."/>
            <person name="Stursova M."/>
            <person name="Weitz H."/>
            <person name="Taylor A."/>
            <person name="Grigoriev I.V."/>
            <person name="Nagy L.G."/>
            <person name="Martin F."/>
            <person name="Kauserud H."/>
        </authorList>
    </citation>
    <scope>NUCLEOTIDE SEQUENCE</scope>
    <source>
        <strain evidence="1">CBHHK067</strain>
    </source>
</reference>
<gene>
    <name evidence="1" type="ORF">B0H17DRAFT_1334049</name>
</gene>